<dbReference type="PANTHER" id="PTHR47739:SF1">
    <property type="entry name" value="TRNA1(VAL) (ADENINE(37)-N6)-METHYLTRANSFERASE"/>
    <property type="match status" value="1"/>
</dbReference>
<evidence type="ECO:0000256" key="1">
    <source>
        <dbReference type="ARBA" id="ARBA00022603"/>
    </source>
</evidence>
<dbReference type="GO" id="GO:0008170">
    <property type="term" value="F:N-methyltransferase activity"/>
    <property type="evidence" value="ECO:0007669"/>
    <property type="project" value="UniProtKB-ARBA"/>
</dbReference>
<dbReference type="AlphaFoldDB" id="A0A6G4W9U5"/>
<organism evidence="4 5">
    <name type="scientific">Allomesorhizobium camelthorni</name>
    <dbReference type="NCBI Taxonomy" id="475069"/>
    <lineage>
        <taxon>Bacteria</taxon>
        <taxon>Pseudomonadati</taxon>
        <taxon>Pseudomonadota</taxon>
        <taxon>Alphaproteobacteria</taxon>
        <taxon>Hyphomicrobiales</taxon>
        <taxon>Phyllobacteriaceae</taxon>
        <taxon>Allomesorhizobium</taxon>
    </lineage>
</organism>
<dbReference type="GO" id="GO:0032259">
    <property type="term" value="P:methylation"/>
    <property type="evidence" value="ECO:0007669"/>
    <property type="project" value="UniProtKB-KW"/>
</dbReference>
<proteinExistence type="predicted"/>
<dbReference type="InterPro" id="IPR050210">
    <property type="entry name" value="tRNA_Adenine-N(6)_MTase"/>
</dbReference>
<dbReference type="GO" id="GO:0003676">
    <property type="term" value="F:nucleic acid binding"/>
    <property type="evidence" value="ECO:0007669"/>
    <property type="project" value="InterPro"/>
</dbReference>
<name>A0A6G4W9U5_9HYPH</name>
<dbReference type="InterPro" id="IPR007848">
    <property type="entry name" value="Small_mtfrase_dom"/>
</dbReference>
<dbReference type="Pfam" id="PF05175">
    <property type="entry name" value="MTS"/>
    <property type="match status" value="1"/>
</dbReference>
<dbReference type="InterPro" id="IPR002052">
    <property type="entry name" value="DNA_methylase_N6_adenine_CS"/>
</dbReference>
<keyword evidence="1 4" id="KW-0489">Methyltransferase</keyword>
<dbReference type="Proteomes" id="UP001642900">
    <property type="component" value="Unassembled WGS sequence"/>
</dbReference>
<keyword evidence="1 4" id="KW-0808">Transferase</keyword>
<dbReference type="PANTHER" id="PTHR47739">
    <property type="entry name" value="TRNA1(VAL) (ADENINE(37)-N6)-METHYLTRANSFERASE"/>
    <property type="match status" value="1"/>
</dbReference>
<keyword evidence="5" id="KW-1185">Reference proteome</keyword>
<dbReference type="Gene3D" id="3.40.50.150">
    <property type="entry name" value="Vaccinia Virus protein VP39"/>
    <property type="match status" value="1"/>
</dbReference>
<dbReference type="SUPFAM" id="SSF53335">
    <property type="entry name" value="S-adenosyl-L-methionine-dependent methyltransferases"/>
    <property type="match status" value="1"/>
</dbReference>
<gene>
    <name evidence="4" type="ORF">G6N73_06845</name>
</gene>
<feature type="domain" description="Methyltransferase small" evidence="3">
    <location>
        <begin position="33"/>
        <end position="176"/>
    </location>
</feature>
<dbReference type="PROSITE" id="PS00092">
    <property type="entry name" value="N6_MTASE"/>
    <property type="match status" value="1"/>
</dbReference>
<dbReference type="InterPro" id="IPR029063">
    <property type="entry name" value="SAM-dependent_MTases_sf"/>
</dbReference>
<dbReference type="EMBL" id="JAAKZF010000005">
    <property type="protein sequence ID" value="NGO50897.1"/>
    <property type="molecule type" value="Genomic_DNA"/>
</dbReference>
<evidence type="ECO:0000259" key="3">
    <source>
        <dbReference type="Pfam" id="PF05175"/>
    </source>
</evidence>
<keyword evidence="2" id="KW-0949">S-adenosyl-L-methionine</keyword>
<accession>A0A6G4W9U5</accession>
<reference evidence="4 5" key="1">
    <citation type="submission" date="2020-02" db="EMBL/GenBank/DDBJ databases">
        <title>Genome sequence of strain CCNWXJ40-4.</title>
        <authorList>
            <person name="Gao J."/>
            <person name="Sun J."/>
        </authorList>
    </citation>
    <scope>NUCLEOTIDE SEQUENCE [LARGE SCALE GENOMIC DNA]</scope>
    <source>
        <strain evidence="4 5">CCNWXJ 40-4</strain>
    </source>
</reference>
<comment type="caution">
    <text evidence="4">The sequence shown here is derived from an EMBL/GenBank/DDBJ whole genome shotgun (WGS) entry which is preliminary data.</text>
</comment>
<evidence type="ECO:0000313" key="5">
    <source>
        <dbReference type="Proteomes" id="UP001642900"/>
    </source>
</evidence>
<evidence type="ECO:0000256" key="2">
    <source>
        <dbReference type="ARBA" id="ARBA00022691"/>
    </source>
</evidence>
<dbReference type="RefSeq" id="WP_165025134.1">
    <property type="nucleotide sequence ID" value="NZ_JAAKZF010000005.1"/>
</dbReference>
<evidence type="ECO:0000313" key="4">
    <source>
        <dbReference type="EMBL" id="NGO50897.1"/>
    </source>
</evidence>
<dbReference type="GO" id="GO:0008757">
    <property type="term" value="F:S-adenosylmethionine-dependent methyltransferase activity"/>
    <property type="evidence" value="ECO:0007669"/>
    <property type="project" value="UniProtKB-ARBA"/>
</dbReference>
<protein>
    <submittedName>
        <fullName evidence="4">Methyltransferase</fullName>
    </submittedName>
</protein>
<sequence>MSAQTIDAFHRGGFFLVQPARGGHRAGMDALALAAAVPSGFAGRLADLGAGAGAAGFAVASRCPAASVVLVENSPVMAGYARQSLDLPENARLRGRVTVLEADVALTGKARTVAGLADNSFDFAIMNPPFNAEIDRATPDDLKRQAHVMEDGLFKTWLRTAAAIVRPRGGVAIVARPVSLAPILAALAGRFGTAQIVPVHARPDAPAIRIVLRAVRGARGGPSLMPPLILHEIAGNGFSERAEAINAGQASLFGD</sequence>